<comment type="caution">
    <text evidence="1">The sequence shown here is derived from an EMBL/GenBank/DDBJ whole genome shotgun (WGS) entry which is preliminary data.</text>
</comment>
<evidence type="ECO:0000313" key="1">
    <source>
        <dbReference type="EMBL" id="ETR67066.1"/>
    </source>
</evidence>
<evidence type="ECO:0000313" key="2">
    <source>
        <dbReference type="Proteomes" id="UP000189670"/>
    </source>
</evidence>
<dbReference type="AlphaFoldDB" id="A0A1V1NX46"/>
<gene>
    <name evidence="1" type="ORF">OMM_05341</name>
</gene>
<sequence length="358" mass="39882">MQADILITGKTIPISWDTANIEGNVKITLSRQGGKADTFEIITPEIQNDGHYDWTITGPPSPNCMLTIEPVSNPYSGTQQSFFTIKNPNIRVNTNVQTSFSISGPEIFTATGTSWTIDNALPGDYTITYSPLACWQPPAQESQSLTYWATRTFQGAYTPLPPLPVQNLQADLPVASWSDISQISVEWDVFNECTQGFAYVWDNQNTTEPPQTITTKANQIVSPKLSNGNNHWFHIRTIDIHGNASETVHIGPFYINSLPTEYVDKAIIVAGGPTDDPRWPRMLRCANYAYEALAHRGYHQSQIRYLVSDRDMVENNSNSQGIIYDLATSDNLKTAITSWASDAKSLFVYLIMADRGLF</sequence>
<proteinExistence type="predicted"/>
<dbReference type="Proteomes" id="UP000189670">
    <property type="component" value="Unassembled WGS sequence"/>
</dbReference>
<protein>
    <submittedName>
        <fullName evidence="1">Uncharacterized protein</fullName>
    </submittedName>
</protein>
<organism evidence="1 2">
    <name type="scientific">Candidatus Magnetoglobus multicellularis str. Araruama</name>
    <dbReference type="NCBI Taxonomy" id="890399"/>
    <lineage>
        <taxon>Bacteria</taxon>
        <taxon>Pseudomonadati</taxon>
        <taxon>Thermodesulfobacteriota</taxon>
        <taxon>Desulfobacteria</taxon>
        <taxon>Desulfobacterales</taxon>
        <taxon>Desulfobacteraceae</taxon>
        <taxon>Candidatus Magnetoglobus</taxon>
    </lineage>
</organism>
<name>A0A1V1NX46_9BACT</name>
<accession>A0A1V1NX46</accession>
<dbReference type="EMBL" id="ATBP01001578">
    <property type="protein sequence ID" value="ETR67066.1"/>
    <property type="molecule type" value="Genomic_DNA"/>
</dbReference>
<reference evidence="2" key="1">
    <citation type="submission" date="2012-11" db="EMBL/GenBank/DDBJ databases">
        <authorList>
            <person name="Lucero-Rivera Y.E."/>
            <person name="Tovar-Ramirez D."/>
        </authorList>
    </citation>
    <scope>NUCLEOTIDE SEQUENCE [LARGE SCALE GENOMIC DNA]</scope>
    <source>
        <strain evidence="2">Araruama</strain>
    </source>
</reference>